<sequence>MPSDQPRAQAVVMAGGKGSRLYPYSAVLPKPLMPLGGMPVLELLLRQFRHHQIRDIVLATNHLSHLIQSFFGDGLGLDLRISYSREDRPLGTCGPIAAVLDRMTENFLVSNGDLLTNIDVGRLLAFHNANGADATVATFRRDMKLEFGVLDVAPDKRVIEYREKPEHSYNVSMGLYVLRREAVRNYIPAETHMDMPALLNRLIEVGRPVLSFQEECLWLDIGSPDDYAKAQAIMESKPSTFLPPDRPRS</sequence>
<gene>
    <name evidence="2" type="ORF">FRZ61_13730</name>
</gene>
<evidence type="ECO:0000313" key="3">
    <source>
        <dbReference type="Proteomes" id="UP000325797"/>
    </source>
</evidence>
<dbReference type="SUPFAM" id="SSF53448">
    <property type="entry name" value="Nucleotide-diphospho-sugar transferases"/>
    <property type="match status" value="1"/>
</dbReference>
<accession>A0A5J6MUV8</accession>
<dbReference type="EMBL" id="CP042582">
    <property type="protein sequence ID" value="QEX21448.1"/>
    <property type="molecule type" value="Genomic_DNA"/>
</dbReference>
<dbReference type="InterPro" id="IPR050486">
    <property type="entry name" value="Mannose-1P_guanyltransferase"/>
</dbReference>
<dbReference type="Proteomes" id="UP000325797">
    <property type="component" value="Chromosome"/>
</dbReference>
<dbReference type="Gene3D" id="3.90.550.10">
    <property type="entry name" value="Spore Coat Polysaccharide Biosynthesis Protein SpsA, Chain A"/>
    <property type="match status" value="1"/>
</dbReference>
<feature type="domain" description="Nucleotidyl transferase" evidence="1">
    <location>
        <begin position="10"/>
        <end position="235"/>
    </location>
</feature>
<dbReference type="Pfam" id="PF00483">
    <property type="entry name" value="NTP_transferase"/>
    <property type="match status" value="1"/>
</dbReference>
<dbReference type="AlphaFoldDB" id="A0A5J6MUV8"/>
<dbReference type="KEGG" id="hadh:FRZ61_13730"/>
<dbReference type="InterPro" id="IPR029044">
    <property type="entry name" value="Nucleotide-diphossugar_trans"/>
</dbReference>
<dbReference type="OrthoDB" id="9814110at2"/>
<proteinExistence type="predicted"/>
<reference evidence="2 3" key="1">
    <citation type="submission" date="2019-08" db="EMBL/GenBank/DDBJ databases">
        <title>Hyperibacter terrae gen. nov., sp. nov. and Hyperibacter viscosus sp. nov., two new members in the family Rhodospirillaceae isolated from the rhizosphere of Hypericum perforatum.</title>
        <authorList>
            <person name="Noviana Z."/>
        </authorList>
    </citation>
    <scope>NUCLEOTIDE SEQUENCE [LARGE SCALE GENOMIC DNA]</scope>
    <source>
        <strain evidence="2 3">R5959</strain>
    </source>
</reference>
<name>A0A5J6MUV8_9PROT</name>
<evidence type="ECO:0000259" key="1">
    <source>
        <dbReference type="Pfam" id="PF00483"/>
    </source>
</evidence>
<dbReference type="InterPro" id="IPR005835">
    <property type="entry name" value="NTP_transferase_dom"/>
</dbReference>
<evidence type="ECO:0000313" key="2">
    <source>
        <dbReference type="EMBL" id="QEX21448.1"/>
    </source>
</evidence>
<dbReference type="RefSeq" id="WP_151115985.1">
    <property type="nucleotide sequence ID" value="NZ_CP042582.1"/>
</dbReference>
<protein>
    <submittedName>
        <fullName evidence="2">Nucleoside-diphosphate-sugar pyrophosphorylase</fullName>
    </submittedName>
</protein>
<keyword evidence="3" id="KW-1185">Reference proteome</keyword>
<dbReference type="PANTHER" id="PTHR22572">
    <property type="entry name" value="SUGAR-1-PHOSPHATE GUANYL TRANSFERASE"/>
    <property type="match status" value="1"/>
</dbReference>
<organism evidence="2 3">
    <name type="scientific">Hypericibacter adhaerens</name>
    <dbReference type="NCBI Taxonomy" id="2602016"/>
    <lineage>
        <taxon>Bacteria</taxon>
        <taxon>Pseudomonadati</taxon>
        <taxon>Pseudomonadota</taxon>
        <taxon>Alphaproteobacteria</taxon>
        <taxon>Rhodospirillales</taxon>
        <taxon>Dongiaceae</taxon>
        <taxon>Hypericibacter</taxon>
    </lineage>
</organism>